<dbReference type="EMBL" id="JADYXP020000001">
    <property type="protein sequence ID" value="KAL0133149.1"/>
    <property type="molecule type" value="Genomic_DNA"/>
</dbReference>
<name>A0AAW2H0X3_9HYME</name>
<accession>A0AAW2H0X3</accession>
<dbReference type="Proteomes" id="UP001430953">
    <property type="component" value="Unassembled WGS sequence"/>
</dbReference>
<protein>
    <recommendedName>
        <fullName evidence="3">RNase H type-1 domain-containing protein</fullName>
    </recommendedName>
</protein>
<evidence type="ECO:0000313" key="2">
    <source>
        <dbReference type="Proteomes" id="UP001430953"/>
    </source>
</evidence>
<proteinExistence type="predicted"/>
<evidence type="ECO:0008006" key="3">
    <source>
        <dbReference type="Google" id="ProtNLM"/>
    </source>
</evidence>
<sequence length="70" mass="8237">MRCYRHRQDNSPCPRHDFIKDYARSLETLINVNHGWMRYVRVSVTWATRWANEAARDLISAAITSRSKSA</sequence>
<organism evidence="1 2">
    <name type="scientific">Cardiocondyla obscurior</name>
    <dbReference type="NCBI Taxonomy" id="286306"/>
    <lineage>
        <taxon>Eukaryota</taxon>
        <taxon>Metazoa</taxon>
        <taxon>Ecdysozoa</taxon>
        <taxon>Arthropoda</taxon>
        <taxon>Hexapoda</taxon>
        <taxon>Insecta</taxon>
        <taxon>Pterygota</taxon>
        <taxon>Neoptera</taxon>
        <taxon>Endopterygota</taxon>
        <taxon>Hymenoptera</taxon>
        <taxon>Apocrita</taxon>
        <taxon>Aculeata</taxon>
        <taxon>Formicoidea</taxon>
        <taxon>Formicidae</taxon>
        <taxon>Myrmicinae</taxon>
        <taxon>Cardiocondyla</taxon>
    </lineage>
</organism>
<reference evidence="1 2" key="1">
    <citation type="submission" date="2023-03" db="EMBL/GenBank/DDBJ databases">
        <title>High recombination rates correlate with genetic variation in Cardiocondyla obscurior ants.</title>
        <authorList>
            <person name="Errbii M."/>
        </authorList>
    </citation>
    <scope>NUCLEOTIDE SEQUENCE [LARGE SCALE GENOMIC DNA]</scope>
    <source>
        <strain evidence="1">Alpha-2009</strain>
        <tissue evidence="1">Whole body</tissue>
    </source>
</reference>
<evidence type="ECO:0000313" key="1">
    <source>
        <dbReference type="EMBL" id="KAL0133149.1"/>
    </source>
</evidence>
<gene>
    <name evidence="1" type="ORF">PUN28_000718</name>
</gene>
<dbReference type="AlphaFoldDB" id="A0AAW2H0X3"/>
<keyword evidence="2" id="KW-1185">Reference proteome</keyword>
<comment type="caution">
    <text evidence="1">The sequence shown here is derived from an EMBL/GenBank/DDBJ whole genome shotgun (WGS) entry which is preliminary data.</text>
</comment>